<evidence type="ECO:0000313" key="2">
    <source>
        <dbReference type="EMBL" id="PKR89624.1"/>
    </source>
</evidence>
<name>A0A1I4VLX3_9HYPH</name>
<dbReference type="RefSeq" id="WP_101288932.1">
    <property type="nucleotide sequence ID" value="NZ_FOUQ01000012.1"/>
</dbReference>
<feature type="transmembrane region" description="Helical" evidence="1">
    <location>
        <begin position="171"/>
        <end position="189"/>
    </location>
</feature>
<feature type="transmembrane region" description="Helical" evidence="1">
    <location>
        <begin position="108"/>
        <end position="129"/>
    </location>
</feature>
<comment type="caution">
    <text evidence="2">The sequence shown here is derived from an EMBL/GenBank/DDBJ whole genome shotgun (WGS) entry which is preliminary data.</text>
</comment>
<dbReference type="OrthoDB" id="9770040at2"/>
<sequence length="392" mass="40940">MTNIAGRGHFLSGAFRPFFLLAALWMAGSILIWVPLYMGHVELPTAFAPRDWHIHAMLFGGVPPIIAGFTLTAVSSWTGRPTITGRPLVLLALIWLAGRIAVSASALIGLVPAALIDLAFPLALAALLGREVVLAGNWRNLRVVGLILVLALADAGFHAEAAINGLADVSIRAALSAVLLLILLMGGRITPAFTRNWLKARGETRLPAAFDRFDAAAMVVSGLAFLAWTIAPTWVGTAVALGLAGLLTAARLARWRGLAARAEPLLLVLHVAIGSVALGFVVEALAILWPAVIDPTAALHLWTAGSVGLMVLGVMTRVSRGHTGRPLAAGRLELAIYGLVSVGALLRMAAPYAGGAYYHLIGCAGLLWAAAFLAFAAGYAGILTGPRADRPL</sequence>
<feature type="transmembrane region" description="Helical" evidence="1">
    <location>
        <begin position="356"/>
        <end position="382"/>
    </location>
</feature>
<dbReference type="InterPro" id="IPR010266">
    <property type="entry name" value="NnrS"/>
</dbReference>
<protein>
    <submittedName>
        <fullName evidence="2">NnrS family protein</fullName>
    </submittedName>
</protein>
<reference evidence="2 3" key="1">
    <citation type="submission" date="2017-12" db="EMBL/GenBank/DDBJ databases">
        <title>Anaerobic carbon monoxide metabolism by Pleomorphomonas carboxyditropha sp. nov., a new mesophilic hydrogenogenic carboxidotroph.</title>
        <authorList>
            <person name="Esquivel-Elizondo S."/>
            <person name="Krajmalnik-Brown R."/>
        </authorList>
    </citation>
    <scope>NUCLEOTIDE SEQUENCE [LARGE SCALE GENOMIC DNA]</scope>
    <source>
        <strain evidence="2 3">R5-392</strain>
    </source>
</reference>
<feature type="transmembrane region" description="Helical" evidence="1">
    <location>
        <begin position="265"/>
        <end position="291"/>
    </location>
</feature>
<gene>
    <name evidence="2" type="ORF">CXZ10_09695</name>
</gene>
<dbReference type="Pfam" id="PF05940">
    <property type="entry name" value="NnrS"/>
    <property type="match status" value="1"/>
</dbReference>
<dbReference type="Proteomes" id="UP000233491">
    <property type="component" value="Unassembled WGS sequence"/>
</dbReference>
<feature type="transmembrane region" description="Helical" evidence="1">
    <location>
        <begin position="18"/>
        <end position="40"/>
    </location>
</feature>
<evidence type="ECO:0000256" key="1">
    <source>
        <dbReference type="SAM" id="Phobius"/>
    </source>
</evidence>
<accession>A0A1I4VLX3</accession>
<keyword evidence="1" id="KW-1133">Transmembrane helix</keyword>
<feature type="transmembrane region" description="Helical" evidence="1">
    <location>
        <begin position="297"/>
        <end position="316"/>
    </location>
</feature>
<dbReference type="AlphaFoldDB" id="A0A1I4VLX3"/>
<feature type="transmembrane region" description="Helical" evidence="1">
    <location>
        <begin position="328"/>
        <end position="350"/>
    </location>
</feature>
<evidence type="ECO:0000313" key="3">
    <source>
        <dbReference type="Proteomes" id="UP000233491"/>
    </source>
</evidence>
<proteinExistence type="predicted"/>
<organism evidence="2 3">
    <name type="scientific">Pleomorphomonas diazotrophica</name>
    <dbReference type="NCBI Taxonomy" id="1166257"/>
    <lineage>
        <taxon>Bacteria</taxon>
        <taxon>Pseudomonadati</taxon>
        <taxon>Pseudomonadota</taxon>
        <taxon>Alphaproteobacteria</taxon>
        <taxon>Hyphomicrobiales</taxon>
        <taxon>Pleomorphomonadaceae</taxon>
        <taxon>Pleomorphomonas</taxon>
    </lineage>
</organism>
<keyword evidence="3" id="KW-1185">Reference proteome</keyword>
<feature type="transmembrane region" description="Helical" evidence="1">
    <location>
        <begin position="83"/>
        <end position="102"/>
    </location>
</feature>
<keyword evidence="1" id="KW-0812">Transmembrane</keyword>
<dbReference type="EMBL" id="PJNW01000005">
    <property type="protein sequence ID" value="PKR89624.1"/>
    <property type="molecule type" value="Genomic_DNA"/>
</dbReference>
<feature type="transmembrane region" description="Helical" evidence="1">
    <location>
        <begin position="141"/>
        <end position="159"/>
    </location>
</feature>
<keyword evidence="1" id="KW-0472">Membrane</keyword>
<feature type="transmembrane region" description="Helical" evidence="1">
    <location>
        <begin position="52"/>
        <end position="71"/>
    </location>
</feature>
<feature type="transmembrane region" description="Helical" evidence="1">
    <location>
        <begin position="209"/>
        <end position="228"/>
    </location>
</feature>
<feature type="transmembrane region" description="Helical" evidence="1">
    <location>
        <begin position="234"/>
        <end position="253"/>
    </location>
</feature>